<feature type="binding site" evidence="6">
    <location>
        <begin position="32"/>
        <end position="39"/>
    </location>
    <ligand>
        <name>ATP</name>
        <dbReference type="ChEBI" id="CHEBI:30616"/>
    </ligand>
</feature>
<keyword evidence="5 6" id="KW-0238">DNA-binding</keyword>
<evidence type="ECO:0000256" key="7">
    <source>
        <dbReference type="SAM" id="MobiDB-lite"/>
    </source>
</evidence>
<keyword evidence="4 6" id="KW-0175">Coiled coil</keyword>
<gene>
    <name evidence="6 10" type="primary">smc</name>
    <name evidence="10" type="ORF">CKA38_01970</name>
</gene>
<dbReference type="InterPro" id="IPR011890">
    <property type="entry name" value="SMC_prok"/>
</dbReference>
<evidence type="ECO:0000313" key="10">
    <source>
        <dbReference type="EMBL" id="AWI08193.1"/>
    </source>
</evidence>
<proteinExistence type="inferred from homology"/>
<dbReference type="Pfam" id="PF06470">
    <property type="entry name" value="SMC_hinge"/>
    <property type="match status" value="1"/>
</dbReference>
<keyword evidence="1 6" id="KW-0963">Cytoplasm</keyword>
<feature type="region of interest" description="Disordered" evidence="7">
    <location>
        <begin position="986"/>
        <end position="1075"/>
    </location>
</feature>
<dbReference type="InterPro" id="IPR003395">
    <property type="entry name" value="RecF/RecN/SMC_N"/>
</dbReference>
<feature type="compositionally biased region" description="Basic and acidic residues" evidence="7">
    <location>
        <begin position="992"/>
        <end position="1007"/>
    </location>
</feature>
<feature type="compositionally biased region" description="Low complexity" evidence="7">
    <location>
        <begin position="1008"/>
        <end position="1056"/>
    </location>
</feature>
<comment type="domain">
    <text evidence="6">Contains large globular domains required for ATP hydrolysis at each terminus and a third globular domain forming a flexible hinge near the middle of the molecule. These domains are separated by coiled-coil structures.</text>
</comment>
<dbReference type="OrthoDB" id="9808768at2"/>
<keyword evidence="11" id="KW-1185">Reference proteome</keyword>
<keyword evidence="3 6" id="KW-0067">ATP-binding</keyword>
<feature type="region of interest" description="Disordered" evidence="7">
    <location>
        <begin position="1308"/>
        <end position="1328"/>
    </location>
</feature>
<feature type="coiled-coil region" evidence="6">
    <location>
        <begin position="262"/>
        <end position="303"/>
    </location>
</feature>
<evidence type="ECO:0000313" key="11">
    <source>
        <dbReference type="Proteomes" id="UP000244896"/>
    </source>
</evidence>
<dbReference type="GO" id="GO:0005524">
    <property type="term" value="F:ATP binding"/>
    <property type="evidence" value="ECO:0007669"/>
    <property type="project" value="UniProtKB-UniRule"/>
</dbReference>
<dbReference type="Gene3D" id="1.20.1060.20">
    <property type="match status" value="1"/>
</dbReference>
<dbReference type="EMBL" id="CP023004">
    <property type="protein sequence ID" value="AWI08193.1"/>
    <property type="molecule type" value="Genomic_DNA"/>
</dbReference>
<organism evidence="10 11">
    <name type="scientific">Ereboglobus luteus</name>
    <dbReference type="NCBI Taxonomy" id="1796921"/>
    <lineage>
        <taxon>Bacteria</taxon>
        <taxon>Pseudomonadati</taxon>
        <taxon>Verrucomicrobiota</taxon>
        <taxon>Opitutia</taxon>
        <taxon>Opitutales</taxon>
        <taxon>Opitutaceae</taxon>
        <taxon>Ereboglobus</taxon>
    </lineage>
</organism>
<evidence type="ECO:0000256" key="3">
    <source>
        <dbReference type="ARBA" id="ARBA00022840"/>
    </source>
</evidence>
<evidence type="ECO:0000256" key="5">
    <source>
        <dbReference type="ARBA" id="ARBA00023125"/>
    </source>
</evidence>
<dbReference type="Pfam" id="PF02463">
    <property type="entry name" value="SMC_N"/>
    <property type="match status" value="1"/>
</dbReference>
<feature type="coiled-coil region" evidence="6">
    <location>
        <begin position="855"/>
        <end position="910"/>
    </location>
</feature>
<dbReference type="GO" id="GO:0030261">
    <property type="term" value="P:chromosome condensation"/>
    <property type="evidence" value="ECO:0007669"/>
    <property type="project" value="InterPro"/>
</dbReference>
<accession>A0A2U8E016</accession>
<dbReference type="KEGG" id="elut:CKA38_01970"/>
<sequence>MYLKALKLHGFKSFADPSTLDFERGVTAVVGPNGCGKSNIADAIRWVLGEQSAKALRGGKMQDVIFEGADTRKPSQMCEVSLLLTDCEKQLGSQFHEIEIMRRVHRDGGSEYFFNNTPCRLKDIHKLFMDTGIGRTSYSIMAQGQIDQILSSKPEERRAVFEEAAGITKYKSQRREALQKLALTDTNLARVSDVIAEVGRQIGSLRRQASKALRYKRVSHRLRHLALAHSGHQHGKITATLADLDEQVIKLRAASETRRVHYSQQQQDLEEKKAHRSRLNQRVQEAQQAVFDLRTEREQILNAANLAQIKRTGLIERLDATRATLGELEMQLRDIATQVDTGAQDKQLQLSLLGTSEAQLQEIIQQVTVADASLANTEQELTQSKFQILQVESTLARLRTDCSSYEVDQKTSVHRHEALLAEIEGVRQQQSAAAQIATEFEQRVEEAHVAKARAQQDARDAQQAIADRTREFRDAQRRLTEIDRQLTTRSGRLQVLQRLHESFEGFGEGAKAVLQGQLDNILDGAPRPVAIMDGLSFAPEYTRAIEVLLGTAAEAVTVADLATAQKILTHLETSQTGSICLRVGELSGAGSHPVSSGDTSAASVPGLTPVSKILNTAAEQHPAAGLLSACYIADDLTAFLDYWKQNPAFSFLAVATRKGEYVDRRGLVSGGSSKKNPRSIVQRENEMRETANALADDQKAHDEQKTICDAINARIAEAETALAEKREEELAISQQVAAIQAEQRNAQKALEDISNKLRRMEAETASVEAARNEAHARWEKAQTQLTEAETLHTQGKERIAQMETRLAELRVERDTKRESLNSARLAASEQRSKVDYLDRGIADMERRRAELGTLLIQRQQEIELWTQQIQDLEGETAAKRARAETLDETITVAQQQVEQIRVQLVEVEQQITGVEGTQDGLRVEAEKAHDEFSKCEVKLAESRARADFLKEEVEREFQTDITTLDWKNLLWHADDEPEGIENLDLDDEEEEGQKPESQKPEDQKPEDQQPASDQAAAPDQSTPSDQSDPSVSESAESAAEAPQAAPAEAAAAAPAEPVKRSRRRKQKQKGDPTEADLAALDNTNWDQVRSDVASLRQRINSMGDVNLVAIEEYRSLKQRYDFLKTQNDDLVNAKTELLKTIDEINNTSMQQFQITFEQIKKNFDYTFTKLFGGGKAALDLVQADDPLESGIEITAQPPGTKLKGISLLSGGQKTLTAVALLFALYMVKPSPFCLLDELDAPLDESNIGRFTDLLSHFTNESQFIIITHNKRTVAAADAIYGVTMEERGVSKTVSMRFNKELGDAEVQRGSDDTIAEAVRGTQQKSNGA</sequence>
<feature type="domain" description="SMC hinge" evidence="9">
    <location>
        <begin position="531"/>
        <end position="637"/>
    </location>
</feature>
<reference evidence="10 11" key="1">
    <citation type="journal article" date="2018" name="Syst. Appl. Microbiol.">
        <title>Ereboglobus luteus gen. nov. sp. nov. from cockroach guts, and new insights into the oxygen relationship of the genera Opitutus and Didymococcus (Verrucomicrobia: Opitutaceae).</title>
        <authorList>
            <person name="Tegtmeier D."/>
            <person name="Belitz A."/>
            <person name="Radek R."/>
            <person name="Heimerl T."/>
            <person name="Brune A."/>
        </authorList>
    </citation>
    <scope>NUCLEOTIDE SEQUENCE [LARGE SCALE GENOMIC DNA]</scope>
    <source>
        <strain evidence="10 11">Ho45</strain>
    </source>
</reference>
<evidence type="ECO:0000256" key="2">
    <source>
        <dbReference type="ARBA" id="ARBA00022741"/>
    </source>
</evidence>
<comment type="subunit">
    <text evidence="6">Homodimer.</text>
</comment>
<dbReference type="FunFam" id="3.40.50.300:FF:000984">
    <property type="entry name" value="Chromosome partition protein Smc"/>
    <property type="match status" value="1"/>
</dbReference>
<dbReference type="Proteomes" id="UP000244896">
    <property type="component" value="Chromosome"/>
</dbReference>
<dbReference type="GO" id="GO:0005694">
    <property type="term" value="C:chromosome"/>
    <property type="evidence" value="ECO:0007669"/>
    <property type="project" value="InterPro"/>
</dbReference>
<protein>
    <recommendedName>
        <fullName evidence="6">Chromosome partition protein Smc</fullName>
    </recommendedName>
</protein>
<evidence type="ECO:0000256" key="1">
    <source>
        <dbReference type="ARBA" id="ARBA00022490"/>
    </source>
</evidence>
<feature type="coiled-coil region" evidence="6">
    <location>
        <begin position="708"/>
        <end position="819"/>
    </location>
</feature>
<dbReference type="RefSeq" id="WP_108823998.1">
    <property type="nucleotide sequence ID" value="NZ_CP023004.1"/>
</dbReference>
<dbReference type="SUPFAM" id="SSF52540">
    <property type="entry name" value="P-loop containing nucleoside triphosphate hydrolases"/>
    <property type="match status" value="1"/>
</dbReference>
<dbReference type="Gene3D" id="3.40.50.300">
    <property type="entry name" value="P-loop containing nucleotide triphosphate hydrolases"/>
    <property type="match status" value="2"/>
</dbReference>
<dbReference type="InterPro" id="IPR036277">
    <property type="entry name" value="SMC_hinge_sf"/>
</dbReference>
<evidence type="ECO:0000259" key="8">
    <source>
        <dbReference type="Pfam" id="PF02463"/>
    </source>
</evidence>
<comment type="similarity">
    <text evidence="6">Belongs to the SMC family.</text>
</comment>
<name>A0A2U8E016_9BACT</name>
<comment type="function">
    <text evidence="6">Required for chromosome condensation and partitioning.</text>
</comment>
<dbReference type="GO" id="GO:0016887">
    <property type="term" value="F:ATP hydrolysis activity"/>
    <property type="evidence" value="ECO:0007669"/>
    <property type="project" value="InterPro"/>
</dbReference>
<dbReference type="NCBIfam" id="TIGR02168">
    <property type="entry name" value="SMC_prok_B"/>
    <property type="match status" value="1"/>
</dbReference>
<dbReference type="CDD" id="cd03278">
    <property type="entry name" value="ABC_SMC_barmotin"/>
    <property type="match status" value="1"/>
</dbReference>
<dbReference type="SUPFAM" id="SSF75553">
    <property type="entry name" value="Smc hinge domain"/>
    <property type="match status" value="1"/>
</dbReference>
<dbReference type="GO" id="GO:0007059">
    <property type="term" value="P:chromosome segregation"/>
    <property type="evidence" value="ECO:0007669"/>
    <property type="project" value="UniProtKB-UniRule"/>
</dbReference>
<dbReference type="GO" id="GO:0006260">
    <property type="term" value="P:DNA replication"/>
    <property type="evidence" value="ECO:0007669"/>
    <property type="project" value="UniProtKB-UniRule"/>
</dbReference>
<evidence type="ECO:0000256" key="6">
    <source>
        <dbReference type="HAMAP-Rule" id="MF_01894"/>
    </source>
</evidence>
<dbReference type="InterPro" id="IPR010935">
    <property type="entry name" value="SMC_hinge"/>
</dbReference>
<dbReference type="PANTHER" id="PTHR43977">
    <property type="entry name" value="STRUCTURAL MAINTENANCE OF CHROMOSOMES PROTEIN 3"/>
    <property type="match status" value="1"/>
</dbReference>
<evidence type="ECO:0000259" key="9">
    <source>
        <dbReference type="Pfam" id="PF06470"/>
    </source>
</evidence>
<dbReference type="GO" id="GO:0003677">
    <property type="term" value="F:DNA binding"/>
    <property type="evidence" value="ECO:0007669"/>
    <property type="project" value="UniProtKB-UniRule"/>
</dbReference>
<evidence type="ECO:0000256" key="4">
    <source>
        <dbReference type="ARBA" id="ARBA00023054"/>
    </source>
</evidence>
<dbReference type="PIRSF" id="PIRSF005719">
    <property type="entry name" value="SMC"/>
    <property type="match status" value="1"/>
</dbReference>
<dbReference type="Gene3D" id="3.30.70.1620">
    <property type="match status" value="1"/>
</dbReference>
<dbReference type="InterPro" id="IPR027417">
    <property type="entry name" value="P-loop_NTPase"/>
</dbReference>
<dbReference type="GO" id="GO:0007062">
    <property type="term" value="P:sister chromatid cohesion"/>
    <property type="evidence" value="ECO:0007669"/>
    <property type="project" value="InterPro"/>
</dbReference>
<feature type="domain" description="RecF/RecN/SMC N-terminal" evidence="8">
    <location>
        <begin position="2"/>
        <end position="1290"/>
    </location>
</feature>
<feature type="coiled-coil region" evidence="6">
    <location>
        <begin position="437"/>
        <end position="478"/>
    </location>
</feature>
<dbReference type="GO" id="GO:0005737">
    <property type="term" value="C:cytoplasm"/>
    <property type="evidence" value="ECO:0007669"/>
    <property type="project" value="UniProtKB-SubCell"/>
</dbReference>
<dbReference type="InterPro" id="IPR024704">
    <property type="entry name" value="SMC"/>
</dbReference>
<dbReference type="HAMAP" id="MF_01894">
    <property type="entry name" value="Smc_prok"/>
    <property type="match status" value="1"/>
</dbReference>
<comment type="subcellular location">
    <subcellularLocation>
        <location evidence="6">Cytoplasm</location>
    </subcellularLocation>
</comment>
<keyword evidence="2 6" id="KW-0547">Nucleotide-binding</keyword>